<dbReference type="InParanoid" id="A0A673AND7"/>
<dbReference type="SMART" id="SM00110">
    <property type="entry name" value="C1Q"/>
    <property type="match status" value="1"/>
</dbReference>
<evidence type="ECO:0000256" key="1">
    <source>
        <dbReference type="ARBA" id="ARBA00004613"/>
    </source>
</evidence>
<dbReference type="PANTHER" id="PTHR22923">
    <property type="entry name" value="CEREBELLIN-RELATED"/>
    <property type="match status" value="1"/>
</dbReference>
<dbReference type="PROSITE" id="PS50871">
    <property type="entry name" value="C1Q"/>
    <property type="match status" value="1"/>
</dbReference>
<keyword evidence="3" id="KW-0732">Signal</keyword>
<dbReference type="GeneID" id="115437860"/>
<organism evidence="5 6">
    <name type="scientific">Sphaeramia orbicularis</name>
    <name type="common">orbiculate cardinalfish</name>
    <dbReference type="NCBI Taxonomy" id="375764"/>
    <lineage>
        <taxon>Eukaryota</taxon>
        <taxon>Metazoa</taxon>
        <taxon>Chordata</taxon>
        <taxon>Craniata</taxon>
        <taxon>Vertebrata</taxon>
        <taxon>Euteleostomi</taxon>
        <taxon>Actinopterygii</taxon>
        <taxon>Neopterygii</taxon>
        <taxon>Teleostei</taxon>
        <taxon>Neoteleostei</taxon>
        <taxon>Acanthomorphata</taxon>
        <taxon>Gobiaria</taxon>
        <taxon>Kurtiformes</taxon>
        <taxon>Apogonoidei</taxon>
        <taxon>Apogonidae</taxon>
        <taxon>Apogoninae</taxon>
        <taxon>Sphaeramia</taxon>
    </lineage>
</organism>
<dbReference type="PANTHER" id="PTHR22923:SF102">
    <property type="entry name" value="CEREBELLIN 13-RELATED"/>
    <property type="match status" value="1"/>
</dbReference>
<dbReference type="SUPFAM" id="SSF49842">
    <property type="entry name" value="TNF-like"/>
    <property type="match status" value="1"/>
</dbReference>
<evidence type="ECO:0000313" key="5">
    <source>
        <dbReference type="Ensembl" id="ENSSORP00005030769.1"/>
    </source>
</evidence>
<name>A0A673AND7_9TELE</name>
<reference evidence="5" key="3">
    <citation type="submission" date="2025-09" db="UniProtKB">
        <authorList>
            <consortium name="Ensembl"/>
        </authorList>
    </citation>
    <scope>IDENTIFICATION</scope>
</reference>
<keyword evidence="6" id="KW-1185">Reference proteome</keyword>
<dbReference type="OrthoDB" id="6154955at2759"/>
<dbReference type="AlphaFoldDB" id="A0A673AND7"/>
<dbReference type="Ensembl" id="ENSSORT00005031631.1">
    <property type="protein sequence ID" value="ENSSORP00005030769.1"/>
    <property type="gene ID" value="ENSSORG00005014675.1"/>
</dbReference>
<dbReference type="RefSeq" id="XP_030017087.1">
    <property type="nucleotide sequence ID" value="XM_030161227.1"/>
</dbReference>
<dbReference type="InterPro" id="IPR008983">
    <property type="entry name" value="Tumour_necrosis_fac-like_dom"/>
</dbReference>
<dbReference type="Proteomes" id="UP000472271">
    <property type="component" value="Chromosome 17"/>
</dbReference>
<reference evidence="5" key="2">
    <citation type="submission" date="2025-08" db="UniProtKB">
        <authorList>
            <consortium name="Ensembl"/>
        </authorList>
    </citation>
    <scope>IDENTIFICATION</scope>
</reference>
<dbReference type="InterPro" id="IPR001073">
    <property type="entry name" value="C1q_dom"/>
</dbReference>
<evidence type="ECO:0000256" key="3">
    <source>
        <dbReference type="ARBA" id="ARBA00022729"/>
    </source>
</evidence>
<keyword evidence="2" id="KW-0964">Secreted</keyword>
<evidence type="ECO:0000256" key="2">
    <source>
        <dbReference type="ARBA" id="ARBA00022525"/>
    </source>
</evidence>
<feature type="domain" description="C1q" evidence="4">
    <location>
        <begin position="5"/>
        <end position="143"/>
    </location>
</feature>
<dbReference type="InterPro" id="IPR050822">
    <property type="entry name" value="Cerebellin_Synaptic_Org"/>
</dbReference>
<protein>
    <submittedName>
        <fullName evidence="5">Complement C1q tumor necrosis factor-related protein 3-like</fullName>
    </submittedName>
</protein>
<evidence type="ECO:0000259" key="4">
    <source>
        <dbReference type="PROSITE" id="PS50871"/>
    </source>
</evidence>
<evidence type="ECO:0000313" key="6">
    <source>
        <dbReference type="Proteomes" id="UP000472271"/>
    </source>
</evidence>
<dbReference type="Pfam" id="PF00386">
    <property type="entry name" value="C1q"/>
    <property type="match status" value="1"/>
</dbReference>
<gene>
    <name evidence="5" type="primary">LOC115437860</name>
</gene>
<dbReference type="Gene3D" id="2.60.120.40">
    <property type="match status" value="1"/>
</dbReference>
<dbReference type="PRINTS" id="PR00007">
    <property type="entry name" value="COMPLEMNTC1Q"/>
</dbReference>
<comment type="subcellular location">
    <subcellularLocation>
        <location evidence="1">Secreted</location>
    </subcellularLocation>
</comment>
<sequence>MSCGSHGKHVAFGASLGTDGNCGPFNVDTTLIFKNVYTNTGEYNKGTGIFTAPVEGIYYFSFSGHNNSCRPMGLKLMLNGKHILSVYNHAAGDRWETATNGMTLTLKAGDQVYMDLWANTWIMDNCNHHTTFTGFMIPPMSAV</sequence>
<proteinExistence type="predicted"/>
<dbReference type="GO" id="GO:0005576">
    <property type="term" value="C:extracellular region"/>
    <property type="evidence" value="ECO:0007669"/>
    <property type="project" value="UniProtKB-SubCell"/>
</dbReference>
<accession>A0A673AND7</accession>
<reference evidence="5" key="1">
    <citation type="submission" date="2019-06" db="EMBL/GenBank/DDBJ databases">
        <authorList>
            <consortium name="Wellcome Sanger Institute Data Sharing"/>
        </authorList>
    </citation>
    <scope>NUCLEOTIDE SEQUENCE [LARGE SCALE GENOMIC DNA]</scope>
</reference>